<dbReference type="Gene3D" id="3.30.40.10">
    <property type="entry name" value="Zinc/RING finger domain, C3HC4 (zinc finger)"/>
    <property type="match status" value="1"/>
</dbReference>
<keyword evidence="6 17" id="KW-0812">Transmembrane</keyword>
<keyword evidence="13 17" id="KW-0472">Membrane</keyword>
<evidence type="ECO:0000256" key="13">
    <source>
        <dbReference type="ARBA" id="ARBA00023136"/>
    </source>
</evidence>
<dbReference type="SMART" id="SM00184">
    <property type="entry name" value="RING"/>
    <property type="match status" value="1"/>
</dbReference>
<keyword evidence="10" id="KW-0833">Ubl conjugation pathway</keyword>
<keyword evidence="8 18" id="KW-0732">Signal</keyword>
<dbReference type="Pfam" id="PF13639">
    <property type="entry name" value="zf-RING_2"/>
    <property type="match status" value="1"/>
</dbReference>
<evidence type="ECO:0000256" key="10">
    <source>
        <dbReference type="ARBA" id="ARBA00022786"/>
    </source>
</evidence>
<evidence type="ECO:0000256" key="3">
    <source>
        <dbReference type="ARBA" id="ARBA00004906"/>
    </source>
</evidence>
<dbReference type="EC" id="2.3.2.27" evidence="4"/>
<keyword evidence="21" id="KW-1185">Reference proteome</keyword>
<proteinExistence type="inferred from homology"/>
<name>A0AAV9EJ98_ACOCL</name>
<keyword evidence="11" id="KW-0862">Zinc</keyword>
<reference evidence="20" key="2">
    <citation type="submission" date="2023-06" db="EMBL/GenBank/DDBJ databases">
        <authorList>
            <person name="Ma L."/>
            <person name="Liu K.-W."/>
            <person name="Li Z."/>
            <person name="Hsiao Y.-Y."/>
            <person name="Qi Y."/>
            <person name="Fu T."/>
            <person name="Tang G."/>
            <person name="Zhang D."/>
            <person name="Sun W.-H."/>
            <person name="Liu D.-K."/>
            <person name="Li Y."/>
            <person name="Chen G.-Z."/>
            <person name="Liu X.-D."/>
            <person name="Liao X.-Y."/>
            <person name="Jiang Y.-T."/>
            <person name="Yu X."/>
            <person name="Hao Y."/>
            <person name="Huang J."/>
            <person name="Zhao X.-W."/>
            <person name="Ke S."/>
            <person name="Chen Y.-Y."/>
            <person name="Wu W.-L."/>
            <person name="Hsu J.-L."/>
            <person name="Lin Y.-F."/>
            <person name="Huang M.-D."/>
            <person name="Li C.-Y."/>
            <person name="Huang L."/>
            <person name="Wang Z.-W."/>
            <person name="Zhao X."/>
            <person name="Zhong W.-Y."/>
            <person name="Peng D.-H."/>
            <person name="Ahmad S."/>
            <person name="Lan S."/>
            <person name="Zhang J.-S."/>
            <person name="Tsai W.-C."/>
            <person name="Van De Peer Y."/>
            <person name="Liu Z.-J."/>
        </authorList>
    </citation>
    <scope>NUCLEOTIDE SEQUENCE</scope>
    <source>
        <strain evidence="20">CP</strain>
        <tissue evidence="20">Leaves</tissue>
    </source>
</reference>
<dbReference type="GO" id="GO:0016020">
    <property type="term" value="C:membrane"/>
    <property type="evidence" value="ECO:0007669"/>
    <property type="project" value="UniProtKB-SubCell"/>
</dbReference>
<evidence type="ECO:0000256" key="9">
    <source>
        <dbReference type="ARBA" id="ARBA00022771"/>
    </source>
</evidence>
<dbReference type="SUPFAM" id="SSF57850">
    <property type="entry name" value="RING/U-box"/>
    <property type="match status" value="1"/>
</dbReference>
<evidence type="ECO:0000256" key="8">
    <source>
        <dbReference type="ARBA" id="ARBA00022729"/>
    </source>
</evidence>
<comment type="pathway">
    <text evidence="3">Protein modification; protein ubiquitination.</text>
</comment>
<keyword evidence="7" id="KW-0479">Metal-binding</keyword>
<dbReference type="PANTHER" id="PTHR46539:SF1">
    <property type="entry name" value="E3 UBIQUITIN-PROTEIN LIGASE ATL42"/>
    <property type="match status" value="1"/>
</dbReference>
<keyword evidence="9 15" id="KW-0863">Zinc-finger</keyword>
<comment type="caution">
    <text evidence="20">The sequence shown here is derived from an EMBL/GenBank/DDBJ whole genome shotgun (WGS) entry which is preliminary data.</text>
</comment>
<dbReference type="InterPro" id="IPR001841">
    <property type="entry name" value="Znf_RING"/>
</dbReference>
<feature type="transmembrane region" description="Helical" evidence="17">
    <location>
        <begin position="48"/>
        <end position="69"/>
    </location>
</feature>
<keyword evidence="12 17" id="KW-1133">Transmembrane helix</keyword>
<protein>
    <recommendedName>
        <fullName evidence="4">RING-type E3 ubiquitin transferase</fullName>
        <ecNumber evidence="4">2.3.2.27</ecNumber>
    </recommendedName>
</protein>
<evidence type="ECO:0000256" key="6">
    <source>
        <dbReference type="ARBA" id="ARBA00022692"/>
    </source>
</evidence>
<evidence type="ECO:0000256" key="7">
    <source>
        <dbReference type="ARBA" id="ARBA00022723"/>
    </source>
</evidence>
<comment type="catalytic activity">
    <reaction evidence="1">
        <text>S-ubiquitinyl-[E2 ubiquitin-conjugating enzyme]-L-cysteine + [acceptor protein]-L-lysine = [E2 ubiquitin-conjugating enzyme]-L-cysteine + N(6)-ubiquitinyl-[acceptor protein]-L-lysine.</text>
        <dbReference type="EC" id="2.3.2.27"/>
    </reaction>
</comment>
<dbReference type="PANTHER" id="PTHR46539">
    <property type="entry name" value="E3 UBIQUITIN-PROTEIN LIGASE ATL42"/>
    <property type="match status" value="1"/>
</dbReference>
<reference evidence="20" key="1">
    <citation type="journal article" date="2023" name="Nat. Commun.">
        <title>Diploid and tetraploid genomes of Acorus and the evolution of monocots.</title>
        <authorList>
            <person name="Ma L."/>
            <person name="Liu K.W."/>
            <person name="Li Z."/>
            <person name="Hsiao Y.Y."/>
            <person name="Qi Y."/>
            <person name="Fu T."/>
            <person name="Tang G.D."/>
            <person name="Zhang D."/>
            <person name="Sun W.H."/>
            <person name="Liu D.K."/>
            <person name="Li Y."/>
            <person name="Chen G.Z."/>
            <person name="Liu X.D."/>
            <person name="Liao X.Y."/>
            <person name="Jiang Y.T."/>
            <person name="Yu X."/>
            <person name="Hao Y."/>
            <person name="Huang J."/>
            <person name="Zhao X.W."/>
            <person name="Ke S."/>
            <person name="Chen Y.Y."/>
            <person name="Wu W.L."/>
            <person name="Hsu J.L."/>
            <person name="Lin Y.F."/>
            <person name="Huang M.D."/>
            <person name="Li C.Y."/>
            <person name="Huang L."/>
            <person name="Wang Z.W."/>
            <person name="Zhao X."/>
            <person name="Zhong W.Y."/>
            <person name="Peng D.H."/>
            <person name="Ahmad S."/>
            <person name="Lan S."/>
            <person name="Zhang J.S."/>
            <person name="Tsai W.C."/>
            <person name="Van de Peer Y."/>
            <person name="Liu Z.J."/>
        </authorList>
    </citation>
    <scope>NUCLEOTIDE SEQUENCE</scope>
    <source>
        <strain evidence="20">CP</strain>
    </source>
</reference>
<evidence type="ECO:0000256" key="2">
    <source>
        <dbReference type="ARBA" id="ARBA00004167"/>
    </source>
</evidence>
<feature type="chain" id="PRO_5043798950" description="RING-type E3 ubiquitin transferase" evidence="18">
    <location>
        <begin position="26"/>
        <end position="398"/>
    </location>
</feature>
<dbReference type="FunFam" id="3.30.40.10:FF:000285">
    <property type="entry name" value="RING-H2 finger protein ATL43"/>
    <property type="match status" value="1"/>
</dbReference>
<feature type="signal peptide" evidence="18">
    <location>
        <begin position="1"/>
        <end position="25"/>
    </location>
</feature>
<evidence type="ECO:0000256" key="1">
    <source>
        <dbReference type="ARBA" id="ARBA00000900"/>
    </source>
</evidence>
<feature type="region of interest" description="Disordered" evidence="16">
    <location>
        <begin position="374"/>
        <end position="398"/>
    </location>
</feature>
<evidence type="ECO:0000313" key="20">
    <source>
        <dbReference type="EMBL" id="KAK1313603.1"/>
    </source>
</evidence>
<evidence type="ECO:0000259" key="19">
    <source>
        <dbReference type="PROSITE" id="PS50089"/>
    </source>
</evidence>
<comment type="subcellular location">
    <subcellularLocation>
        <location evidence="2">Membrane</location>
        <topology evidence="2">Single-pass membrane protein</topology>
    </subcellularLocation>
</comment>
<evidence type="ECO:0000256" key="5">
    <source>
        <dbReference type="ARBA" id="ARBA00022679"/>
    </source>
</evidence>
<dbReference type="AlphaFoldDB" id="A0AAV9EJ98"/>
<sequence length="398" mass="45089">MTTLTTLSSTSIIIIIIFLFSLTAAQSPPSTQPSDDPLTQPASFRPSIAIVIGIFSIMFSLTFLLLMYVKFCNNSDSEDFFGRPNQSDHLNLPFGHHQSRFSGIDKNIIDSLPFFLFSSLKGSREGLECAVCLSRFEDTEVLRLLPKCKHAFHIDCVDKWLESHSSCPLCRYKVDVEDLSLFKYPHSSRSMRSSESVVDENFEMFVEREGSVSAASSKRFGSFRRADKQELLIPDKVKHRIFVSEVAMKNRWSDVNSSDLMYLNSEMIGASTSQRFDTIGSSSSNNDGIVKIKEEMEKKRVLESEDWRTSFDSEANRSRVLTSPGNQRSMSEITNLSRLGRVRNRENNIGSSSDSKEEKVRRVWVPIARRTVQWLAGRERRSEQPPPPSPPEVGESNV</sequence>
<dbReference type="PROSITE" id="PS50089">
    <property type="entry name" value="ZF_RING_2"/>
    <property type="match status" value="1"/>
</dbReference>
<keyword evidence="5" id="KW-0808">Transferase</keyword>
<evidence type="ECO:0000256" key="16">
    <source>
        <dbReference type="SAM" id="MobiDB-lite"/>
    </source>
</evidence>
<gene>
    <name evidence="20" type="primary">ATL42</name>
    <name evidence="20" type="ORF">QJS10_CPA06g00756</name>
</gene>
<evidence type="ECO:0000313" key="21">
    <source>
        <dbReference type="Proteomes" id="UP001180020"/>
    </source>
</evidence>
<comment type="similarity">
    <text evidence="14">Belongs to the RING-type zinc finger family. ATL subfamily.</text>
</comment>
<evidence type="ECO:0000256" key="14">
    <source>
        <dbReference type="ARBA" id="ARBA00024209"/>
    </source>
</evidence>
<organism evidence="20 21">
    <name type="scientific">Acorus calamus</name>
    <name type="common">Sweet flag</name>
    <dbReference type="NCBI Taxonomy" id="4465"/>
    <lineage>
        <taxon>Eukaryota</taxon>
        <taxon>Viridiplantae</taxon>
        <taxon>Streptophyta</taxon>
        <taxon>Embryophyta</taxon>
        <taxon>Tracheophyta</taxon>
        <taxon>Spermatophyta</taxon>
        <taxon>Magnoliopsida</taxon>
        <taxon>Liliopsida</taxon>
        <taxon>Acoraceae</taxon>
        <taxon>Acorus</taxon>
    </lineage>
</organism>
<evidence type="ECO:0000256" key="17">
    <source>
        <dbReference type="SAM" id="Phobius"/>
    </source>
</evidence>
<dbReference type="GO" id="GO:0008270">
    <property type="term" value="F:zinc ion binding"/>
    <property type="evidence" value="ECO:0007669"/>
    <property type="project" value="UniProtKB-KW"/>
</dbReference>
<evidence type="ECO:0000256" key="15">
    <source>
        <dbReference type="PROSITE-ProRule" id="PRU00175"/>
    </source>
</evidence>
<dbReference type="InterPro" id="IPR013083">
    <property type="entry name" value="Znf_RING/FYVE/PHD"/>
</dbReference>
<dbReference type="CDD" id="cd16461">
    <property type="entry name" value="RING-H2_EL5-like"/>
    <property type="match status" value="1"/>
</dbReference>
<accession>A0AAV9EJ98</accession>
<dbReference type="EMBL" id="JAUJYO010000006">
    <property type="protein sequence ID" value="KAK1313603.1"/>
    <property type="molecule type" value="Genomic_DNA"/>
</dbReference>
<evidence type="ECO:0000256" key="12">
    <source>
        <dbReference type="ARBA" id="ARBA00022989"/>
    </source>
</evidence>
<dbReference type="GO" id="GO:0061630">
    <property type="term" value="F:ubiquitin protein ligase activity"/>
    <property type="evidence" value="ECO:0007669"/>
    <property type="project" value="UniProtKB-EC"/>
</dbReference>
<evidence type="ECO:0000256" key="4">
    <source>
        <dbReference type="ARBA" id="ARBA00012483"/>
    </source>
</evidence>
<dbReference type="Proteomes" id="UP001180020">
    <property type="component" value="Unassembled WGS sequence"/>
</dbReference>
<evidence type="ECO:0000256" key="11">
    <source>
        <dbReference type="ARBA" id="ARBA00022833"/>
    </source>
</evidence>
<evidence type="ECO:0000256" key="18">
    <source>
        <dbReference type="SAM" id="SignalP"/>
    </source>
</evidence>
<feature type="domain" description="RING-type" evidence="19">
    <location>
        <begin position="129"/>
        <end position="171"/>
    </location>
</feature>